<feature type="domain" description="Maltose/galactoside acetyltransferase" evidence="3">
    <location>
        <begin position="9"/>
        <end position="62"/>
    </location>
</feature>
<evidence type="ECO:0000256" key="1">
    <source>
        <dbReference type="ARBA" id="ARBA00007274"/>
    </source>
</evidence>
<dbReference type="GO" id="GO:0016407">
    <property type="term" value="F:acetyltransferase activity"/>
    <property type="evidence" value="ECO:0007669"/>
    <property type="project" value="InterPro"/>
</dbReference>
<evidence type="ECO:0000313" key="5">
    <source>
        <dbReference type="Proteomes" id="UP000635606"/>
    </source>
</evidence>
<name>A0A8J4A2T9_9ACTN</name>
<keyword evidence="2" id="KW-0808">Transferase</keyword>
<accession>A0A8J4A2T9</accession>
<dbReference type="RefSeq" id="WP_203931622.1">
    <property type="nucleotide sequence ID" value="NZ_BOPH01000090.1"/>
</dbReference>
<evidence type="ECO:0000313" key="4">
    <source>
        <dbReference type="EMBL" id="GIJ71751.1"/>
    </source>
</evidence>
<protein>
    <recommendedName>
        <fullName evidence="3">Maltose/galactoside acetyltransferase domain-containing protein</fullName>
    </recommendedName>
</protein>
<sequence length="73" mass="8347">MENDGRSMRERMLAGDPYLADDPELGELHLRAMDLVAAYNPCSARDPREQRRRAAALGRVGRLRRAHRNIIFA</sequence>
<gene>
    <name evidence="4" type="ORF">Voc01_066680</name>
</gene>
<dbReference type="Pfam" id="PF12464">
    <property type="entry name" value="Mac"/>
    <property type="match status" value="1"/>
</dbReference>
<comment type="similarity">
    <text evidence="1">Belongs to the transferase hexapeptide repeat family.</text>
</comment>
<evidence type="ECO:0000256" key="2">
    <source>
        <dbReference type="ARBA" id="ARBA00022679"/>
    </source>
</evidence>
<keyword evidence="5" id="KW-1185">Reference proteome</keyword>
<reference evidence="4" key="1">
    <citation type="submission" date="2021-01" db="EMBL/GenBank/DDBJ databases">
        <title>Whole genome shotgun sequence of Virgisporangium ochraceum NBRC 16418.</title>
        <authorList>
            <person name="Komaki H."/>
            <person name="Tamura T."/>
        </authorList>
    </citation>
    <scope>NUCLEOTIDE SEQUENCE</scope>
    <source>
        <strain evidence="4">NBRC 16418</strain>
    </source>
</reference>
<organism evidence="4 5">
    <name type="scientific">Virgisporangium ochraceum</name>
    <dbReference type="NCBI Taxonomy" id="65505"/>
    <lineage>
        <taxon>Bacteria</taxon>
        <taxon>Bacillati</taxon>
        <taxon>Actinomycetota</taxon>
        <taxon>Actinomycetes</taxon>
        <taxon>Micromonosporales</taxon>
        <taxon>Micromonosporaceae</taxon>
        <taxon>Virgisporangium</taxon>
    </lineage>
</organism>
<dbReference type="AlphaFoldDB" id="A0A8J4A2T9"/>
<dbReference type="EMBL" id="BOPH01000090">
    <property type="protein sequence ID" value="GIJ71751.1"/>
    <property type="molecule type" value="Genomic_DNA"/>
</dbReference>
<proteinExistence type="inferred from homology"/>
<evidence type="ECO:0000259" key="3">
    <source>
        <dbReference type="SMART" id="SM01266"/>
    </source>
</evidence>
<dbReference type="SMART" id="SM01266">
    <property type="entry name" value="Mac"/>
    <property type="match status" value="1"/>
</dbReference>
<comment type="caution">
    <text evidence="4">The sequence shown here is derived from an EMBL/GenBank/DDBJ whole genome shotgun (WGS) entry which is preliminary data.</text>
</comment>
<dbReference type="Proteomes" id="UP000635606">
    <property type="component" value="Unassembled WGS sequence"/>
</dbReference>
<dbReference type="InterPro" id="IPR024688">
    <property type="entry name" value="Mac_dom"/>
</dbReference>